<accession>A0AAV4FDZ3</accession>
<dbReference type="AlphaFoldDB" id="A0AAV4FDZ3"/>
<evidence type="ECO:0000313" key="1">
    <source>
        <dbReference type="EMBL" id="GFR70908.1"/>
    </source>
</evidence>
<dbReference type="EMBL" id="BMAT01000677">
    <property type="protein sequence ID" value="GFR70908.1"/>
    <property type="molecule type" value="Genomic_DNA"/>
</dbReference>
<name>A0AAV4FDZ3_9GAST</name>
<proteinExistence type="predicted"/>
<comment type="caution">
    <text evidence="1">The sequence shown here is derived from an EMBL/GenBank/DDBJ whole genome shotgun (WGS) entry which is preliminary data.</text>
</comment>
<evidence type="ECO:0000313" key="2">
    <source>
        <dbReference type="Proteomes" id="UP000762676"/>
    </source>
</evidence>
<gene>
    <name evidence="1" type="ORF">ElyMa_000339400</name>
</gene>
<keyword evidence="2" id="KW-1185">Reference proteome</keyword>
<sequence>MPTSIIVIIYLRIHSPPQPAAAETETIVLAAFTVAAYPIDCWLRDDNKLNLRYFSNTITRTAYHVWNLLLLSHL</sequence>
<reference evidence="1 2" key="1">
    <citation type="journal article" date="2021" name="Elife">
        <title>Chloroplast acquisition without the gene transfer in kleptoplastic sea slugs, Plakobranchus ocellatus.</title>
        <authorList>
            <person name="Maeda T."/>
            <person name="Takahashi S."/>
            <person name="Yoshida T."/>
            <person name="Shimamura S."/>
            <person name="Takaki Y."/>
            <person name="Nagai Y."/>
            <person name="Toyoda A."/>
            <person name="Suzuki Y."/>
            <person name="Arimoto A."/>
            <person name="Ishii H."/>
            <person name="Satoh N."/>
            <person name="Nishiyama T."/>
            <person name="Hasebe M."/>
            <person name="Maruyama T."/>
            <person name="Minagawa J."/>
            <person name="Obokata J."/>
            <person name="Shigenobu S."/>
        </authorList>
    </citation>
    <scope>NUCLEOTIDE SEQUENCE [LARGE SCALE GENOMIC DNA]</scope>
</reference>
<protein>
    <recommendedName>
        <fullName evidence="3">Secreted protein</fullName>
    </recommendedName>
</protein>
<dbReference type="Proteomes" id="UP000762676">
    <property type="component" value="Unassembled WGS sequence"/>
</dbReference>
<evidence type="ECO:0008006" key="3">
    <source>
        <dbReference type="Google" id="ProtNLM"/>
    </source>
</evidence>
<organism evidence="1 2">
    <name type="scientific">Elysia marginata</name>
    <dbReference type="NCBI Taxonomy" id="1093978"/>
    <lineage>
        <taxon>Eukaryota</taxon>
        <taxon>Metazoa</taxon>
        <taxon>Spiralia</taxon>
        <taxon>Lophotrochozoa</taxon>
        <taxon>Mollusca</taxon>
        <taxon>Gastropoda</taxon>
        <taxon>Heterobranchia</taxon>
        <taxon>Euthyneura</taxon>
        <taxon>Panpulmonata</taxon>
        <taxon>Sacoglossa</taxon>
        <taxon>Placobranchoidea</taxon>
        <taxon>Plakobranchidae</taxon>
        <taxon>Elysia</taxon>
    </lineage>
</organism>